<evidence type="ECO:0000256" key="4">
    <source>
        <dbReference type="ARBA" id="ARBA00004496"/>
    </source>
</evidence>
<dbReference type="InterPro" id="IPR012337">
    <property type="entry name" value="RNaseH-like_sf"/>
</dbReference>
<comment type="catalytic activity">
    <reaction evidence="1 14 15 16">
        <text>Endonucleolytic cleavage to 5'-phosphomonoester.</text>
        <dbReference type="EC" id="3.1.26.4"/>
    </reaction>
</comment>
<dbReference type="InterPro" id="IPR036397">
    <property type="entry name" value="RNaseH_sf"/>
</dbReference>
<dbReference type="STRING" id="1801672.A2896_02490"/>
<dbReference type="PANTHER" id="PTHR10954:SF18">
    <property type="entry name" value="RIBONUCLEASE HII"/>
    <property type="match status" value="1"/>
</dbReference>
<comment type="function">
    <text evidence="3 14 16">Endonuclease that specifically degrades the RNA of RNA-DNA hybrids.</text>
</comment>
<dbReference type="GO" id="GO:0043137">
    <property type="term" value="P:DNA replication, removal of RNA primer"/>
    <property type="evidence" value="ECO:0007669"/>
    <property type="project" value="TreeGrafter"/>
</dbReference>
<dbReference type="EMBL" id="MHMH01000006">
    <property type="protein sequence ID" value="OGZ24723.1"/>
    <property type="molecule type" value="Genomic_DNA"/>
</dbReference>
<keyword evidence="11 14" id="KW-0255">Endonuclease</keyword>
<comment type="subcellular location">
    <subcellularLocation>
        <location evidence="4 14">Cytoplasm</location>
    </subcellularLocation>
</comment>
<evidence type="ECO:0000256" key="5">
    <source>
        <dbReference type="ARBA" id="ARBA00007383"/>
    </source>
</evidence>
<evidence type="ECO:0000256" key="16">
    <source>
        <dbReference type="RuleBase" id="RU003515"/>
    </source>
</evidence>
<dbReference type="GO" id="GO:0032299">
    <property type="term" value="C:ribonuclease H2 complex"/>
    <property type="evidence" value="ECO:0007669"/>
    <property type="project" value="TreeGrafter"/>
</dbReference>
<keyword evidence="9 14" id="KW-0540">Nuclease</keyword>
<gene>
    <name evidence="14" type="primary">rnhB</name>
    <name evidence="18" type="ORF">A2896_02490</name>
</gene>
<keyword evidence="8 14" id="KW-0963">Cytoplasm</keyword>
<evidence type="ECO:0000256" key="9">
    <source>
        <dbReference type="ARBA" id="ARBA00022722"/>
    </source>
</evidence>
<keyword evidence="13 14" id="KW-0464">Manganese</keyword>
<evidence type="ECO:0000256" key="2">
    <source>
        <dbReference type="ARBA" id="ARBA00001946"/>
    </source>
</evidence>
<evidence type="ECO:0000256" key="15">
    <source>
        <dbReference type="PROSITE-ProRule" id="PRU01319"/>
    </source>
</evidence>
<dbReference type="SUPFAM" id="SSF53098">
    <property type="entry name" value="Ribonuclease H-like"/>
    <property type="match status" value="1"/>
</dbReference>
<dbReference type="AlphaFoldDB" id="A0A1G2EG16"/>
<accession>A0A1G2EG16</accession>
<dbReference type="InterPro" id="IPR024567">
    <property type="entry name" value="RNase_HII/HIII_dom"/>
</dbReference>
<dbReference type="GO" id="GO:0030145">
    <property type="term" value="F:manganese ion binding"/>
    <property type="evidence" value="ECO:0007669"/>
    <property type="project" value="UniProtKB-UniRule"/>
</dbReference>
<dbReference type="Pfam" id="PF01351">
    <property type="entry name" value="RNase_HII"/>
    <property type="match status" value="1"/>
</dbReference>
<evidence type="ECO:0000256" key="3">
    <source>
        <dbReference type="ARBA" id="ARBA00004065"/>
    </source>
</evidence>
<dbReference type="EC" id="3.1.26.4" evidence="6 14"/>
<keyword evidence="12 14" id="KW-0378">Hydrolase</keyword>
<dbReference type="PANTHER" id="PTHR10954">
    <property type="entry name" value="RIBONUCLEASE H2 SUBUNIT A"/>
    <property type="match status" value="1"/>
</dbReference>
<evidence type="ECO:0000256" key="12">
    <source>
        <dbReference type="ARBA" id="ARBA00022801"/>
    </source>
</evidence>
<dbReference type="CDD" id="cd07182">
    <property type="entry name" value="RNase_HII_bacteria_HII_like"/>
    <property type="match status" value="1"/>
</dbReference>
<protein>
    <recommendedName>
        <fullName evidence="7 14">Ribonuclease HII</fullName>
        <shortName evidence="14">RNase HII</shortName>
        <ecNumber evidence="6 14">3.1.26.4</ecNumber>
    </recommendedName>
</protein>
<dbReference type="Proteomes" id="UP000178647">
    <property type="component" value="Unassembled WGS sequence"/>
</dbReference>
<evidence type="ECO:0000259" key="17">
    <source>
        <dbReference type="PROSITE" id="PS51975"/>
    </source>
</evidence>
<feature type="domain" description="RNase H type-2" evidence="17">
    <location>
        <begin position="17"/>
        <end position="230"/>
    </location>
</feature>
<dbReference type="InterPro" id="IPR001352">
    <property type="entry name" value="RNase_HII/HIII"/>
</dbReference>
<keyword evidence="10 14" id="KW-0479">Metal-binding</keyword>
<sequence length="230" mass="26555">MYPNFVEEKKLWKKGFKRVAGLDEAGRGPLAGPIVAGVVIINPKHEARNSKQIQKPNFLNSKPVSDFEFRISDLKLRDSKQLSAKRREAFYKIFTTHPRVWWGIGIVSEKIIDRINIKNAAELAMEKAVNNLKIKPDFLIIDGNNVKNYQLKTINYKLIIKADEKVFSCAAASILAKVTRDRLMLKYHQQYPQYGFAQHKGYPTKLHRARLNKYGRCAIHRNSFHYRASV</sequence>
<reference evidence="18 19" key="1">
    <citation type="journal article" date="2016" name="Nat. Commun.">
        <title>Thousands of microbial genomes shed light on interconnected biogeochemical processes in an aquifer system.</title>
        <authorList>
            <person name="Anantharaman K."/>
            <person name="Brown C.T."/>
            <person name="Hug L.A."/>
            <person name="Sharon I."/>
            <person name="Castelle C.J."/>
            <person name="Probst A.J."/>
            <person name="Thomas B.C."/>
            <person name="Singh A."/>
            <person name="Wilkins M.J."/>
            <person name="Karaoz U."/>
            <person name="Brodie E.L."/>
            <person name="Williams K.H."/>
            <person name="Hubbard S.S."/>
            <person name="Banfield J.F."/>
        </authorList>
    </citation>
    <scope>NUCLEOTIDE SEQUENCE [LARGE SCALE GENOMIC DNA]</scope>
</reference>
<feature type="binding site" evidence="14 15">
    <location>
        <position position="23"/>
    </location>
    <ligand>
        <name>a divalent metal cation</name>
        <dbReference type="ChEBI" id="CHEBI:60240"/>
    </ligand>
</feature>
<evidence type="ECO:0000256" key="7">
    <source>
        <dbReference type="ARBA" id="ARBA00019179"/>
    </source>
</evidence>
<dbReference type="GO" id="GO:0006298">
    <property type="term" value="P:mismatch repair"/>
    <property type="evidence" value="ECO:0007669"/>
    <property type="project" value="TreeGrafter"/>
</dbReference>
<dbReference type="PROSITE" id="PS51975">
    <property type="entry name" value="RNASE_H_2"/>
    <property type="match status" value="1"/>
</dbReference>
<evidence type="ECO:0000256" key="11">
    <source>
        <dbReference type="ARBA" id="ARBA00022759"/>
    </source>
</evidence>
<evidence type="ECO:0000256" key="6">
    <source>
        <dbReference type="ARBA" id="ARBA00012180"/>
    </source>
</evidence>
<dbReference type="NCBIfam" id="NF000595">
    <property type="entry name" value="PRK00015.1-3"/>
    <property type="match status" value="1"/>
</dbReference>
<dbReference type="Gene3D" id="3.30.420.10">
    <property type="entry name" value="Ribonuclease H-like superfamily/Ribonuclease H"/>
    <property type="match status" value="1"/>
</dbReference>
<name>A0A1G2EG16_9BACT</name>
<organism evidence="18 19">
    <name type="scientific">Candidatus Nealsonbacteria bacterium RIFCSPLOWO2_01_FULL_43_32</name>
    <dbReference type="NCBI Taxonomy" id="1801672"/>
    <lineage>
        <taxon>Bacteria</taxon>
        <taxon>Candidatus Nealsoniibacteriota</taxon>
    </lineage>
</organism>
<feature type="binding site" evidence="14 15">
    <location>
        <position position="142"/>
    </location>
    <ligand>
        <name>a divalent metal cation</name>
        <dbReference type="ChEBI" id="CHEBI:60240"/>
    </ligand>
</feature>
<proteinExistence type="inferred from homology"/>
<evidence type="ECO:0000256" key="8">
    <source>
        <dbReference type="ARBA" id="ARBA00022490"/>
    </source>
</evidence>
<dbReference type="GO" id="GO:0005737">
    <property type="term" value="C:cytoplasm"/>
    <property type="evidence" value="ECO:0007669"/>
    <property type="project" value="UniProtKB-SubCell"/>
</dbReference>
<comment type="similarity">
    <text evidence="5 14 16">Belongs to the RNase HII family.</text>
</comment>
<comment type="caution">
    <text evidence="18">The sequence shown here is derived from an EMBL/GenBank/DDBJ whole genome shotgun (WGS) entry which is preliminary data.</text>
</comment>
<comment type="cofactor">
    <cofactor evidence="2">
        <name>Mg(2+)</name>
        <dbReference type="ChEBI" id="CHEBI:18420"/>
    </cofactor>
</comment>
<dbReference type="InterPro" id="IPR022898">
    <property type="entry name" value="RNase_HII"/>
</dbReference>
<comment type="cofactor">
    <cofactor evidence="14 15">
        <name>Mn(2+)</name>
        <dbReference type="ChEBI" id="CHEBI:29035"/>
    </cofactor>
    <cofactor evidence="14 15">
        <name>Mg(2+)</name>
        <dbReference type="ChEBI" id="CHEBI:18420"/>
    </cofactor>
    <text evidence="14 15">Manganese or magnesium. Binds 1 divalent metal ion per monomer in the absence of substrate. May bind a second metal ion after substrate binding.</text>
</comment>
<dbReference type="GO" id="GO:0003723">
    <property type="term" value="F:RNA binding"/>
    <property type="evidence" value="ECO:0007669"/>
    <property type="project" value="UniProtKB-UniRule"/>
</dbReference>
<evidence type="ECO:0000256" key="10">
    <source>
        <dbReference type="ARBA" id="ARBA00022723"/>
    </source>
</evidence>
<evidence type="ECO:0000256" key="13">
    <source>
        <dbReference type="ARBA" id="ARBA00023211"/>
    </source>
</evidence>
<evidence type="ECO:0000256" key="14">
    <source>
        <dbReference type="HAMAP-Rule" id="MF_00052"/>
    </source>
</evidence>
<dbReference type="HAMAP" id="MF_00052_B">
    <property type="entry name" value="RNase_HII_B"/>
    <property type="match status" value="1"/>
</dbReference>
<evidence type="ECO:0000313" key="18">
    <source>
        <dbReference type="EMBL" id="OGZ24723.1"/>
    </source>
</evidence>
<evidence type="ECO:0000313" key="19">
    <source>
        <dbReference type="Proteomes" id="UP000178647"/>
    </source>
</evidence>
<evidence type="ECO:0000256" key="1">
    <source>
        <dbReference type="ARBA" id="ARBA00000077"/>
    </source>
</evidence>
<dbReference type="GO" id="GO:0004523">
    <property type="term" value="F:RNA-DNA hybrid ribonuclease activity"/>
    <property type="evidence" value="ECO:0007669"/>
    <property type="project" value="UniProtKB-UniRule"/>
</dbReference>
<feature type="binding site" evidence="14 15">
    <location>
        <position position="24"/>
    </location>
    <ligand>
        <name>a divalent metal cation</name>
        <dbReference type="ChEBI" id="CHEBI:60240"/>
    </ligand>
</feature>